<keyword evidence="10" id="KW-1185">Reference proteome</keyword>
<dbReference type="InterPro" id="IPR025110">
    <property type="entry name" value="AMP-bd_C"/>
</dbReference>
<dbReference type="InterPro" id="IPR020845">
    <property type="entry name" value="AMP-binding_CS"/>
</dbReference>
<dbReference type="InterPro" id="IPR045851">
    <property type="entry name" value="AMP-bd_C_sf"/>
</dbReference>
<feature type="domain" description="AMP-binding enzyme C-terminal" evidence="8">
    <location>
        <begin position="417"/>
        <end position="492"/>
    </location>
</feature>
<dbReference type="Pfam" id="PF13193">
    <property type="entry name" value="AMP-binding_C"/>
    <property type="match status" value="1"/>
</dbReference>
<name>A0A7Y0FXT6_9HYPH</name>
<evidence type="ECO:0000259" key="7">
    <source>
        <dbReference type="Pfam" id="PF00501"/>
    </source>
</evidence>
<dbReference type="AlphaFoldDB" id="A0A7Y0FXT6"/>
<evidence type="ECO:0000256" key="5">
    <source>
        <dbReference type="ARBA" id="ARBA00066616"/>
    </source>
</evidence>
<feature type="domain" description="AMP-dependent synthetase/ligase" evidence="7">
    <location>
        <begin position="11"/>
        <end position="367"/>
    </location>
</feature>
<evidence type="ECO:0000313" key="9">
    <source>
        <dbReference type="EMBL" id="NML76215.1"/>
    </source>
</evidence>
<evidence type="ECO:0000256" key="4">
    <source>
        <dbReference type="ARBA" id="ARBA00051915"/>
    </source>
</evidence>
<keyword evidence="3" id="KW-0479">Metal-binding</keyword>
<dbReference type="FunFam" id="3.30.300.30:FF:000008">
    <property type="entry name" value="2,3-dihydroxybenzoate-AMP ligase"/>
    <property type="match status" value="1"/>
</dbReference>
<evidence type="ECO:0000256" key="2">
    <source>
        <dbReference type="ARBA" id="ARBA00022598"/>
    </source>
</evidence>
<accession>A0A7Y0FXT6</accession>
<evidence type="ECO:0000256" key="1">
    <source>
        <dbReference type="ARBA" id="ARBA00006432"/>
    </source>
</evidence>
<organism evidence="9 10">
    <name type="scientific">Rhizobium terricola</name>
    <dbReference type="NCBI Taxonomy" id="2728849"/>
    <lineage>
        <taxon>Bacteria</taxon>
        <taxon>Pseudomonadati</taxon>
        <taxon>Pseudomonadota</taxon>
        <taxon>Alphaproteobacteria</taxon>
        <taxon>Hyphomicrobiales</taxon>
        <taxon>Rhizobiaceae</taxon>
        <taxon>Rhizobium/Agrobacterium group</taxon>
        <taxon>Rhizobium</taxon>
    </lineage>
</organism>
<dbReference type="PANTHER" id="PTHR43201:SF32">
    <property type="entry name" value="2-SUCCINYLBENZOATE--COA LIGASE, CHLOROPLASTIC_PEROXISOMAL"/>
    <property type="match status" value="1"/>
</dbReference>
<sequence>MTYNLGEMLAHRAYLAPRHEGFIGPDYRYCYAEVDRRCERLASWLRQAGLQPGDRIAVCGKNTEALATTIFAAAKADGIAVVLNWRLQVEELVYILNDSGARALFYDAAFAPIVEELRHRTGLEIFICNGVSATDPDYAGIVADESLPPGPPAVRRGGDTAIIMYTSGTTGKPKGAMLTHDNFLAAGHGTSSTIDWYDSHRFLLVAPIFHIGGLMPLTTSVQKGSTVYFLPDFDPVAVWGVIRHEKITTMMSVPAMLNALLAIAPRVEADASSLVNITCGASVVPKPLIEAWAAMGVSIQQVYGLTEVTGALSFWKAGMDASKGTSHGKPAFLNRVRIVDIETGKPVPRGVAGEVMCQGAVVFAGYWNNPNATNSALRDGWFATGDVGYLDDEGFLYLVDRLKDLIISGGENIYPVEVEAIILAHGGIAEVSVVGRPDARWGEVPVAFAVRKSDVAVAEQDIIDDCRSHLAHFKCPKAVIFLDALPRSGIGKILKPELRKMVAELVVNV</sequence>
<dbReference type="Gene3D" id="3.40.50.12780">
    <property type="entry name" value="N-terminal domain of ligase-like"/>
    <property type="match status" value="1"/>
</dbReference>
<dbReference type="SUPFAM" id="SSF56801">
    <property type="entry name" value="Acetyl-CoA synthetase-like"/>
    <property type="match status" value="1"/>
</dbReference>
<dbReference type="EMBL" id="JABBGK010000005">
    <property type="protein sequence ID" value="NML76215.1"/>
    <property type="molecule type" value="Genomic_DNA"/>
</dbReference>
<reference evidence="9 10" key="1">
    <citation type="submission" date="2020-04" db="EMBL/GenBank/DDBJ databases">
        <title>Rhizobium sp. S-51 isolated from soil.</title>
        <authorList>
            <person name="Dahal R.H."/>
        </authorList>
    </citation>
    <scope>NUCLEOTIDE SEQUENCE [LARGE SCALE GENOMIC DNA]</scope>
    <source>
        <strain evidence="9 10">S-51</strain>
    </source>
</reference>
<keyword evidence="2 9" id="KW-0436">Ligase</keyword>
<protein>
    <recommendedName>
        <fullName evidence="6">3-methylmercaptopropionyl-CoA ligase</fullName>
        <ecNumber evidence="5">6.2.1.44</ecNumber>
    </recommendedName>
</protein>
<dbReference type="InterPro" id="IPR000873">
    <property type="entry name" value="AMP-dep_synth/lig_dom"/>
</dbReference>
<dbReference type="RefSeq" id="WP_169594616.1">
    <property type="nucleotide sequence ID" value="NZ_JABBGK010000005.1"/>
</dbReference>
<comment type="caution">
    <text evidence="9">The sequence shown here is derived from an EMBL/GenBank/DDBJ whole genome shotgun (WGS) entry which is preliminary data.</text>
</comment>
<evidence type="ECO:0000313" key="10">
    <source>
        <dbReference type="Proteomes" id="UP000541470"/>
    </source>
</evidence>
<dbReference type="EC" id="6.2.1.44" evidence="5"/>
<evidence type="ECO:0000256" key="3">
    <source>
        <dbReference type="ARBA" id="ARBA00022723"/>
    </source>
</evidence>
<comment type="similarity">
    <text evidence="1">Belongs to the ATP-dependent AMP-binding enzyme family.</text>
</comment>
<evidence type="ECO:0000259" key="8">
    <source>
        <dbReference type="Pfam" id="PF13193"/>
    </source>
</evidence>
<evidence type="ECO:0000256" key="6">
    <source>
        <dbReference type="ARBA" id="ARBA00067668"/>
    </source>
</evidence>
<dbReference type="InterPro" id="IPR042099">
    <property type="entry name" value="ANL_N_sf"/>
</dbReference>
<proteinExistence type="inferred from homology"/>
<dbReference type="GO" id="GO:0031956">
    <property type="term" value="F:medium-chain fatty acid-CoA ligase activity"/>
    <property type="evidence" value="ECO:0007669"/>
    <property type="project" value="TreeGrafter"/>
</dbReference>
<dbReference type="GO" id="GO:0046872">
    <property type="term" value="F:metal ion binding"/>
    <property type="evidence" value="ECO:0007669"/>
    <property type="project" value="UniProtKB-KW"/>
</dbReference>
<dbReference type="GO" id="GO:0006631">
    <property type="term" value="P:fatty acid metabolic process"/>
    <property type="evidence" value="ECO:0007669"/>
    <property type="project" value="TreeGrafter"/>
</dbReference>
<dbReference type="Gene3D" id="3.30.300.30">
    <property type="match status" value="1"/>
</dbReference>
<comment type="catalytic activity">
    <reaction evidence="4">
        <text>3-(methylsulfanyl)propanoate + ATP + CoA = 3-(methylsulfanyl)propanoyl-CoA + AMP + diphosphate</text>
        <dbReference type="Rhea" id="RHEA:43052"/>
        <dbReference type="ChEBI" id="CHEBI:30616"/>
        <dbReference type="ChEBI" id="CHEBI:33019"/>
        <dbReference type="ChEBI" id="CHEBI:49016"/>
        <dbReference type="ChEBI" id="CHEBI:57287"/>
        <dbReference type="ChEBI" id="CHEBI:82815"/>
        <dbReference type="ChEBI" id="CHEBI:456215"/>
        <dbReference type="EC" id="6.2.1.44"/>
    </reaction>
    <physiologicalReaction direction="left-to-right" evidence="4">
        <dbReference type="Rhea" id="RHEA:43053"/>
    </physiologicalReaction>
</comment>
<gene>
    <name evidence="9" type="ORF">HHL25_18940</name>
</gene>
<dbReference type="PROSITE" id="PS00455">
    <property type="entry name" value="AMP_BINDING"/>
    <property type="match status" value="1"/>
</dbReference>
<dbReference type="Proteomes" id="UP000541470">
    <property type="component" value="Unassembled WGS sequence"/>
</dbReference>
<dbReference type="Pfam" id="PF00501">
    <property type="entry name" value="AMP-binding"/>
    <property type="match status" value="1"/>
</dbReference>
<dbReference type="PANTHER" id="PTHR43201">
    <property type="entry name" value="ACYL-COA SYNTHETASE"/>
    <property type="match status" value="1"/>
</dbReference>